<evidence type="ECO:0000256" key="1">
    <source>
        <dbReference type="SAM" id="Phobius"/>
    </source>
</evidence>
<reference evidence="2 3" key="1">
    <citation type="submission" date="2016-06" db="EMBL/GenBank/DDBJ databases">
        <authorList>
            <person name="Kjaerup R.B."/>
            <person name="Dalgaard T.S."/>
            <person name="Juul-Madsen H.R."/>
        </authorList>
    </citation>
    <scope>NUCLEOTIDE SEQUENCE [LARGE SCALE GENOMIC DNA]</scope>
    <source>
        <strain evidence="2 3">CECT 8886</strain>
    </source>
</reference>
<gene>
    <name evidence="2" type="ORF">MSP8886_03185</name>
</gene>
<dbReference type="Proteomes" id="UP000092544">
    <property type="component" value="Unassembled WGS sequence"/>
</dbReference>
<protein>
    <recommendedName>
        <fullName evidence="4">Intracellular septation protein A</fullName>
    </recommendedName>
</protein>
<keyword evidence="1" id="KW-0812">Transmembrane</keyword>
<feature type="transmembrane region" description="Helical" evidence="1">
    <location>
        <begin position="177"/>
        <end position="194"/>
    </location>
</feature>
<organism evidence="2 3">
    <name type="scientific">Marinomonas spartinae</name>
    <dbReference type="NCBI Taxonomy" id="1792290"/>
    <lineage>
        <taxon>Bacteria</taxon>
        <taxon>Pseudomonadati</taxon>
        <taxon>Pseudomonadota</taxon>
        <taxon>Gammaproteobacteria</taxon>
        <taxon>Oceanospirillales</taxon>
        <taxon>Oceanospirillaceae</taxon>
        <taxon>Marinomonas</taxon>
    </lineage>
</organism>
<keyword evidence="1" id="KW-1133">Transmembrane helix</keyword>
<evidence type="ECO:0000313" key="2">
    <source>
        <dbReference type="EMBL" id="SBS34844.1"/>
    </source>
</evidence>
<evidence type="ECO:0000313" key="3">
    <source>
        <dbReference type="Proteomes" id="UP000092544"/>
    </source>
</evidence>
<dbReference type="OrthoDB" id="6443340at2"/>
<feature type="transmembrane region" description="Helical" evidence="1">
    <location>
        <begin position="20"/>
        <end position="48"/>
    </location>
</feature>
<keyword evidence="1" id="KW-0472">Membrane</keyword>
<evidence type="ECO:0008006" key="4">
    <source>
        <dbReference type="Google" id="ProtNLM"/>
    </source>
</evidence>
<keyword evidence="3" id="KW-1185">Reference proteome</keyword>
<dbReference type="EMBL" id="FLOB01000008">
    <property type="protein sequence ID" value="SBS34844.1"/>
    <property type="molecule type" value="Genomic_DNA"/>
</dbReference>
<name>A0A1A8TLP1_9GAMM</name>
<feature type="transmembrane region" description="Helical" evidence="1">
    <location>
        <begin position="60"/>
        <end position="79"/>
    </location>
</feature>
<dbReference type="RefSeq" id="WP_067018168.1">
    <property type="nucleotide sequence ID" value="NZ_FLOB01000008.1"/>
</dbReference>
<accession>A0A1A8TLP1</accession>
<dbReference type="AlphaFoldDB" id="A0A1A8TLP1"/>
<feature type="transmembrane region" description="Helical" evidence="1">
    <location>
        <begin position="146"/>
        <end position="165"/>
    </location>
</feature>
<sequence length="205" mass="23310">MIDKKQSGVMNYLMSPEARLTIIIPILIYNIAFWWLGAGMAVVLTACYSGLLEVFSKRPGSFSIISIILVSGIIHYFYLNGYSFFGIDKEGVFLSVGGAISVVLVFSFYSLIGRPVIRTQAENAMPRLTQLSSYGTPKYCRVWQEISLVWVFVYIVKAVMVIFIYKTQPSLSNDFVFVFSWPLTLIMIAFSVYWPRLRWSTTKIA</sequence>
<feature type="transmembrane region" description="Helical" evidence="1">
    <location>
        <begin position="91"/>
        <end position="112"/>
    </location>
</feature>
<proteinExistence type="predicted"/>
<dbReference type="STRING" id="1792290.MSP8886_03185"/>